<dbReference type="Pfam" id="PF13276">
    <property type="entry name" value="HTH_21"/>
    <property type="match status" value="1"/>
</dbReference>
<evidence type="ECO:0000313" key="3">
    <source>
        <dbReference type="EMBL" id="PEC19359.1"/>
    </source>
</evidence>
<evidence type="ECO:0000313" key="4">
    <source>
        <dbReference type="Proteomes" id="UP000220006"/>
    </source>
</evidence>
<comment type="caution">
    <text evidence="3">The sequence shown here is derived from an EMBL/GenBank/DDBJ whole genome shotgun (WGS) entry which is preliminary data.</text>
</comment>
<dbReference type="PANTHER" id="PTHR46889">
    <property type="entry name" value="TRANSPOSASE INSF FOR INSERTION SEQUENCE IS3B-RELATED"/>
    <property type="match status" value="1"/>
</dbReference>
<dbReference type="InterPro" id="IPR001584">
    <property type="entry name" value="Integrase_cat-core"/>
</dbReference>
<name>A0A2A7HQA4_BACCE</name>
<dbReference type="InterPro" id="IPR012337">
    <property type="entry name" value="RNaseH-like_sf"/>
</dbReference>
<dbReference type="EMBL" id="NVLK01000070">
    <property type="protein sequence ID" value="PEC19359.1"/>
    <property type="molecule type" value="Genomic_DNA"/>
</dbReference>
<evidence type="ECO:0000259" key="2">
    <source>
        <dbReference type="PROSITE" id="PS50994"/>
    </source>
</evidence>
<organism evidence="3 4">
    <name type="scientific">Bacillus cereus</name>
    <dbReference type="NCBI Taxonomy" id="1396"/>
    <lineage>
        <taxon>Bacteria</taxon>
        <taxon>Bacillati</taxon>
        <taxon>Bacillota</taxon>
        <taxon>Bacilli</taxon>
        <taxon>Bacillales</taxon>
        <taxon>Bacillaceae</taxon>
        <taxon>Bacillus</taxon>
        <taxon>Bacillus cereus group</taxon>
    </lineage>
</organism>
<dbReference type="PROSITE" id="PS50994">
    <property type="entry name" value="INTEGRASE"/>
    <property type="match status" value="1"/>
</dbReference>
<dbReference type="Proteomes" id="UP000220006">
    <property type="component" value="Unassembled WGS sequence"/>
</dbReference>
<dbReference type="GO" id="GO:0015074">
    <property type="term" value="P:DNA integration"/>
    <property type="evidence" value="ECO:0007669"/>
    <property type="project" value="InterPro"/>
</dbReference>
<dbReference type="InterPro" id="IPR009057">
    <property type="entry name" value="Homeodomain-like_sf"/>
</dbReference>
<dbReference type="PANTHER" id="PTHR46889:SF4">
    <property type="entry name" value="TRANSPOSASE INSO FOR INSERTION SEQUENCE ELEMENT IS911B-RELATED"/>
    <property type="match status" value="1"/>
</dbReference>
<gene>
    <name evidence="3" type="ORF">COM96_25560</name>
</gene>
<comment type="function">
    <text evidence="1">Involved in the transposition of the insertion sequence.</text>
</comment>
<dbReference type="AlphaFoldDB" id="A0A2A7HQA4"/>
<dbReference type="InterPro" id="IPR025948">
    <property type="entry name" value="HTH-like_dom"/>
</dbReference>
<feature type="domain" description="Integrase catalytic" evidence="2">
    <location>
        <begin position="222"/>
        <end position="385"/>
    </location>
</feature>
<dbReference type="InterPro" id="IPR036397">
    <property type="entry name" value="RNaseH_sf"/>
</dbReference>
<dbReference type="InterPro" id="IPR048020">
    <property type="entry name" value="Transpos_IS3"/>
</dbReference>
<reference evidence="3 4" key="1">
    <citation type="submission" date="2017-09" db="EMBL/GenBank/DDBJ databases">
        <title>Large-scale bioinformatics analysis of Bacillus genomes uncovers conserved roles of natural products in bacterial physiology.</title>
        <authorList>
            <consortium name="Agbiome Team Llc"/>
            <person name="Bleich R.M."/>
            <person name="Grubbs K.J."/>
            <person name="Santa Maria K.C."/>
            <person name="Allen S.E."/>
            <person name="Farag S."/>
            <person name="Shank E.A."/>
            <person name="Bowers A."/>
        </authorList>
    </citation>
    <scope>NUCLEOTIDE SEQUENCE [LARGE SCALE GENOMIC DNA]</scope>
    <source>
        <strain evidence="3 4">AFS096845</strain>
    </source>
</reference>
<dbReference type="Gene3D" id="3.30.420.10">
    <property type="entry name" value="Ribonuclease H-like superfamily/Ribonuclease H"/>
    <property type="match status" value="1"/>
</dbReference>
<sequence length="385" mass="45747">MKERVHYPEEVKWKVIEMKKDGYSNRIIMETLGIKNVSQIKTWMKWYRTDQTHRFQQPVGKQYSYGKGPKELSELEQLRLENKHFKNKITCMGKVSGNRKELKPHTVITLWNELKTKLTVQELCKILELPRSTFYRWLQTTERPKDDIEEKVKTICLRHKLRYGYRRVTATLRKMGLCVNHKKVLRIMNQYHILSKVRRKKKKYINGAEPVVAPHRLERQFESSAPNEKWFTDVTYLLFGERTLYLSTIMDAFNREIISYVISESQTLTLAMKTLKQAMRGRKVKDVILHSDQGSIYTAKEFQAYAKEKGIITSMSRRGNCHDNAVMESFFGHLKSEAFYSQKITKVSNTTVRKIVLEYIHYYNCVRIQEKLNHLSPKEYREQMV</sequence>
<dbReference type="Pfam" id="PF00665">
    <property type="entry name" value="rve"/>
    <property type="match status" value="1"/>
</dbReference>
<accession>A0A2A7HQA4</accession>
<protein>
    <submittedName>
        <fullName evidence="3">IS3 family transposase</fullName>
    </submittedName>
</protein>
<proteinExistence type="predicted"/>
<dbReference type="RefSeq" id="WP_097906096.1">
    <property type="nucleotide sequence ID" value="NZ_NVLK01000070.1"/>
</dbReference>
<evidence type="ECO:0000256" key="1">
    <source>
        <dbReference type="ARBA" id="ARBA00002286"/>
    </source>
</evidence>
<dbReference type="SUPFAM" id="SSF53098">
    <property type="entry name" value="Ribonuclease H-like"/>
    <property type="match status" value="1"/>
</dbReference>
<dbReference type="SUPFAM" id="SSF46689">
    <property type="entry name" value="Homeodomain-like"/>
    <property type="match status" value="1"/>
</dbReference>
<dbReference type="Pfam" id="PF13333">
    <property type="entry name" value="rve_2"/>
    <property type="match status" value="1"/>
</dbReference>
<dbReference type="GO" id="GO:0003676">
    <property type="term" value="F:nucleic acid binding"/>
    <property type="evidence" value="ECO:0007669"/>
    <property type="project" value="InterPro"/>
</dbReference>
<dbReference type="NCBIfam" id="NF033516">
    <property type="entry name" value="transpos_IS3"/>
    <property type="match status" value="1"/>
</dbReference>
<dbReference type="InterPro" id="IPR050900">
    <property type="entry name" value="Transposase_IS3/IS150/IS904"/>
</dbReference>